<evidence type="ECO:0000313" key="2">
    <source>
        <dbReference type="Proteomes" id="UP000013782"/>
    </source>
</evidence>
<evidence type="ECO:0000313" key="1">
    <source>
        <dbReference type="EMBL" id="EOH90297.1"/>
    </source>
</evidence>
<dbReference type="EMBL" id="AJAQ01000036">
    <property type="protein sequence ID" value="EOH90297.1"/>
    <property type="molecule type" value="Genomic_DNA"/>
</dbReference>
<protein>
    <submittedName>
        <fullName evidence="1">Alternate signal-mediated exported protein</fullName>
    </submittedName>
</protein>
<keyword evidence="2" id="KW-1185">Reference proteome</keyword>
<dbReference type="AlphaFoldDB" id="R2Q155"/>
<proteinExistence type="predicted"/>
<reference evidence="1 2" key="1">
    <citation type="submission" date="2013-02" db="EMBL/GenBank/DDBJ databases">
        <title>The Genome Sequence of Enterococcus pallens BAA-351.</title>
        <authorList>
            <consortium name="The Broad Institute Genome Sequencing Platform"/>
            <consortium name="The Broad Institute Genome Sequencing Center for Infectious Disease"/>
            <person name="Earl A.M."/>
            <person name="Gilmore M.S."/>
            <person name="Lebreton F."/>
            <person name="Walker B."/>
            <person name="Young S.K."/>
            <person name="Zeng Q."/>
            <person name="Gargeya S."/>
            <person name="Fitzgerald M."/>
            <person name="Haas B."/>
            <person name="Abouelleil A."/>
            <person name="Alvarado L."/>
            <person name="Arachchi H.M."/>
            <person name="Berlin A.M."/>
            <person name="Chapman S.B."/>
            <person name="Dewar J."/>
            <person name="Goldberg J."/>
            <person name="Griggs A."/>
            <person name="Gujja S."/>
            <person name="Hansen M."/>
            <person name="Howarth C."/>
            <person name="Imamovic A."/>
            <person name="Larimer J."/>
            <person name="McCowan C."/>
            <person name="Murphy C."/>
            <person name="Neiman D."/>
            <person name="Pearson M."/>
            <person name="Priest M."/>
            <person name="Roberts A."/>
            <person name="Saif S."/>
            <person name="Shea T."/>
            <person name="Sisk P."/>
            <person name="Sykes S."/>
            <person name="Wortman J."/>
            <person name="Nusbaum C."/>
            <person name="Birren B."/>
        </authorList>
    </citation>
    <scope>NUCLEOTIDE SEQUENCE [LARGE SCALE GENOMIC DNA]</scope>
    <source>
        <strain evidence="1 2">ATCC BAA-351</strain>
    </source>
</reference>
<dbReference type="Proteomes" id="UP000013782">
    <property type="component" value="Unassembled WGS sequence"/>
</dbReference>
<sequence>MSQREKLRHLLRVFYKSKSSFAFFSLLLSLLLVTGSTYAWITSNDERVNRTEANKRQLSAKIDGNLEMVQHFSPGTKEAKEIRVTNNGEVPAIVRLSLTESFVSFETEVEDNHGSGNGNGNLTAYGTPVLPAIQLGDTSTWIVGKTYEISADKHYKANHVLKELPYVYQGTRPEPMPAIQLNFTNGKVFDHTNQPSGTDSAYWYYENGFFYYSEVLKPGDSSTNLMNSVTLDPTYLNQYKGAFYKLVPAMDAHDITNELMTDWGIQPTDFAYGMYQDQLYK</sequence>
<dbReference type="STRING" id="160454.RV10_GL001004"/>
<dbReference type="eggNOG" id="ENOG503069M">
    <property type="taxonomic scope" value="Bacteria"/>
</dbReference>
<gene>
    <name evidence="1" type="ORF">UAU_04126</name>
</gene>
<dbReference type="PATRIC" id="fig|1158607.3.peg.4107"/>
<dbReference type="RefSeq" id="WP_010759071.1">
    <property type="nucleotide sequence ID" value="NZ_ASWD01000005.1"/>
</dbReference>
<accession>R2Q155</accession>
<name>R2Q155_9ENTE</name>
<dbReference type="OrthoDB" id="2181557at2"/>
<dbReference type="HOGENOM" id="CLU_089920_0_0_9"/>
<comment type="caution">
    <text evidence="1">The sequence shown here is derived from an EMBL/GenBank/DDBJ whole genome shotgun (WGS) entry which is preliminary data.</text>
</comment>
<organism evidence="1 2">
    <name type="scientific">Enterococcus pallens ATCC BAA-351</name>
    <dbReference type="NCBI Taxonomy" id="1158607"/>
    <lineage>
        <taxon>Bacteria</taxon>
        <taxon>Bacillati</taxon>
        <taxon>Bacillota</taxon>
        <taxon>Bacilli</taxon>
        <taxon>Lactobacillales</taxon>
        <taxon>Enterococcaceae</taxon>
        <taxon>Enterococcus</taxon>
    </lineage>
</organism>